<proteinExistence type="predicted"/>
<comment type="caution">
    <text evidence="1">The sequence shown here is derived from an EMBL/GenBank/DDBJ whole genome shotgun (WGS) entry which is preliminary data.</text>
</comment>
<name>A0ACC0VJ25_9STRA</name>
<evidence type="ECO:0000313" key="2">
    <source>
        <dbReference type="Proteomes" id="UP001163321"/>
    </source>
</evidence>
<accession>A0ACC0VJ25</accession>
<sequence length="420" mass="48789">MCRTPSLFLLVSLALPRGNDGSNTNGTRVTTFNTSGQLPSVVDGILVKRRLRANEPEDDEDRMNPRELFTALKDKFWGNRTPEELVAHHLRNVLARSEDTQRGSIEAALTRIKRASSSTAQAGDQEFSIRAAKKLISRVPYKRMVDTFRKIFGEEEYQERLFSGLCNIFGDEVMTKVLFHLEQEGGVSRPIRKKLWKSQFKYWRENDVSYDKAYGNLPKFDISEETRHFDDKVNMLDGYIKYRNHDKSNDLILFETLLNHHGAHFAELMLKADESETLQHRYFESLKSKNTRLEELVRDLHSKAGGVKLFEGHNYNLLSRYVDFSVSTTADRDAVMWLTLRSLFKSDEDFALHLAELTQRRDLMGQPARYLNALFSKWEQEESTHEFDQSTRWGQIVVELYFKYMGHPTEPVEKVVREAS</sequence>
<dbReference type="Proteomes" id="UP001163321">
    <property type="component" value="Chromosome 8"/>
</dbReference>
<evidence type="ECO:0000313" key="1">
    <source>
        <dbReference type="EMBL" id="KAI9906457.1"/>
    </source>
</evidence>
<organism evidence="1 2">
    <name type="scientific">Peronosclerospora sorghi</name>
    <dbReference type="NCBI Taxonomy" id="230839"/>
    <lineage>
        <taxon>Eukaryota</taxon>
        <taxon>Sar</taxon>
        <taxon>Stramenopiles</taxon>
        <taxon>Oomycota</taxon>
        <taxon>Peronosporomycetes</taxon>
        <taxon>Peronosporales</taxon>
        <taxon>Peronosporaceae</taxon>
        <taxon>Peronosclerospora</taxon>
    </lineage>
</organism>
<gene>
    <name evidence="1" type="ORF">PsorP6_002955</name>
</gene>
<keyword evidence="2" id="KW-1185">Reference proteome</keyword>
<protein>
    <submittedName>
        <fullName evidence="1">Uncharacterized protein</fullName>
    </submittedName>
</protein>
<reference evidence="1 2" key="1">
    <citation type="journal article" date="2022" name="bioRxiv">
        <title>The genome of the oomycete Peronosclerospora sorghi, a cosmopolitan pathogen of maize and sorghum, is inflated with dispersed pseudogenes.</title>
        <authorList>
            <person name="Fletcher K."/>
            <person name="Martin F."/>
            <person name="Isakeit T."/>
            <person name="Cavanaugh K."/>
            <person name="Magill C."/>
            <person name="Michelmore R."/>
        </authorList>
    </citation>
    <scope>NUCLEOTIDE SEQUENCE [LARGE SCALE GENOMIC DNA]</scope>
    <source>
        <strain evidence="1">P6</strain>
    </source>
</reference>
<dbReference type="EMBL" id="CM047587">
    <property type="protein sequence ID" value="KAI9906457.1"/>
    <property type="molecule type" value="Genomic_DNA"/>
</dbReference>